<accession>G5BA82</accession>
<evidence type="ECO:0000256" key="5">
    <source>
        <dbReference type="ARBA" id="ARBA00022989"/>
    </source>
</evidence>
<dbReference type="NCBIfam" id="TIGR00805">
    <property type="entry name" value="oat"/>
    <property type="match status" value="1"/>
</dbReference>
<dbReference type="GO" id="GO:0016323">
    <property type="term" value="C:basolateral plasma membrane"/>
    <property type="evidence" value="ECO:0007669"/>
    <property type="project" value="TreeGrafter"/>
</dbReference>
<name>G5BA82_HETGA</name>
<dbReference type="Gene3D" id="1.20.1250.20">
    <property type="entry name" value="MFS general substrate transporter like domains"/>
    <property type="match status" value="1"/>
</dbReference>
<dbReference type="EMBL" id="JH169219">
    <property type="protein sequence ID" value="EHB06193.1"/>
    <property type="molecule type" value="Genomic_DNA"/>
</dbReference>
<dbReference type="Proteomes" id="UP000006813">
    <property type="component" value="Unassembled WGS sequence"/>
</dbReference>
<evidence type="ECO:0000313" key="11">
    <source>
        <dbReference type="EMBL" id="EHB06193.1"/>
    </source>
</evidence>
<evidence type="ECO:0000256" key="4">
    <source>
        <dbReference type="ARBA" id="ARBA00022692"/>
    </source>
</evidence>
<dbReference type="PANTHER" id="PTHR11388">
    <property type="entry name" value="ORGANIC ANION TRANSPORTER"/>
    <property type="match status" value="1"/>
</dbReference>
<dbReference type="Gene3D" id="3.30.60.30">
    <property type="match status" value="1"/>
</dbReference>
<feature type="transmembrane region" description="Helical" evidence="8">
    <location>
        <begin position="532"/>
        <end position="554"/>
    </location>
</feature>
<evidence type="ECO:0000256" key="6">
    <source>
        <dbReference type="ARBA" id="ARBA00023136"/>
    </source>
</evidence>
<evidence type="ECO:0000256" key="3">
    <source>
        <dbReference type="ARBA" id="ARBA00022475"/>
    </source>
</evidence>
<feature type="transmembrane region" description="Helical" evidence="8">
    <location>
        <begin position="306"/>
        <end position="331"/>
    </location>
</feature>
<dbReference type="GO" id="GO:0015125">
    <property type="term" value="F:bile acid transmembrane transporter activity"/>
    <property type="evidence" value="ECO:0007669"/>
    <property type="project" value="TreeGrafter"/>
</dbReference>
<dbReference type="Pfam" id="PF03137">
    <property type="entry name" value="OATP"/>
    <property type="match status" value="1"/>
</dbReference>
<evidence type="ECO:0000256" key="2">
    <source>
        <dbReference type="ARBA" id="ARBA00009657"/>
    </source>
</evidence>
<feature type="transmembrane region" description="Helical" evidence="8">
    <location>
        <begin position="225"/>
        <end position="247"/>
    </location>
</feature>
<sequence length="598" mass="65568">MFFVALSCSYICKTLGGMIMKTSITQIERRFDISSSVAGIIDGGFEIGNLFVILFVSYFGSKLHRPKLIGIGCAIMGAGGILTALPHFFMGYYRYSSEAHDNTSENSLSTCLIGQTSSFNETPAEIVGKGCEKQSESYMWIYVLMGNMLRGIGETPIAPLGVSYLDDFAKEGHSPVYLGILNAVSMIGPILAFTMGSLFAKMYVDIGYVDLNSIRITPQDARWVGAWWLGFLVSGLLSILSSIPFFFLPRNPNEPQKQRRKASTSLHGLKTDEEKNQTANLTNHSQDVTITGFLKSMNCLLNNRLYVLYVLYTLIHISSLIGGFTYLFKFIEQQFGQTASQATFLMGLIILPNMAAGIVLGGYLIKKLKLTIVGIAKFGLLTSSINIVFQLLYFGLICESKSVAGLTLTYDGLNPVTSHANVPLSYCNSECNCDESQWEPVCGDNGITYLSPCLAGCTSRSGNKKSTVFYNCSCVEVSGFPSTNFSAHLGECPRDAGCKKKYYIYTSIQFLLAFVGALGGTSFIMLIVRKSFFGLGSSLKLASFILNIVFFHLLKKKYEGKDGKTLENGGKVINEANLESSNNNKYFVPSATVKETYI</sequence>
<evidence type="ECO:0000259" key="10">
    <source>
        <dbReference type="PROSITE" id="PS51465"/>
    </source>
</evidence>
<dbReference type="PROSITE" id="PS50850">
    <property type="entry name" value="MFS"/>
    <property type="match status" value="1"/>
</dbReference>
<dbReference type="GO" id="GO:0043252">
    <property type="term" value="P:sodium-independent organic anion transport"/>
    <property type="evidence" value="ECO:0007669"/>
    <property type="project" value="TreeGrafter"/>
</dbReference>
<protein>
    <recommendedName>
        <fullName evidence="8">Solute carrier organic anion transporter family member</fullName>
    </recommendedName>
</protein>
<keyword evidence="4 8" id="KW-0812">Transmembrane</keyword>
<keyword evidence="5 8" id="KW-1133">Transmembrane helix</keyword>
<dbReference type="InterPro" id="IPR004156">
    <property type="entry name" value="OATP"/>
</dbReference>
<evidence type="ECO:0000313" key="12">
    <source>
        <dbReference type="Proteomes" id="UP000006813"/>
    </source>
</evidence>
<dbReference type="InterPro" id="IPR036058">
    <property type="entry name" value="Kazal_dom_sf"/>
</dbReference>
<keyword evidence="8" id="KW-0406">Ion transport</keyword>
<dbReference type="AlphaFoldDB" id="G5BA82"/>
<gene>
    <name evidence="11" type="ORF">GW7_21581</name>
</gene>
<evidence type="ECO:0000256" key="8">
    <source>
        <dbReference type="RuleBase" id="RU362056"/>
    </source>
</evidence>
<dbReference type="eggNOG" id="KOG3626">
    <property type="taxonomic scope" value="Eukaryota"/>
</dbReference>
<dbReference type="PANTHER" id="PTHR11388:SF89">
    <property type="entry name" value="SOLUTE CARRIER ORGANIC ANION TRANSPORTER FAMILY MEMBER 1B3"/>
    <property type="match status" value="1"/>
</dbReference>
<dbReference type="SMART" id="SM00280">
    <property type="entry name" value="KAZAL"/>
    <property type="match status" value="1"/>
</dbReference>
<feature type="transmembrane region" description="Helical" evidence="8">
    <location>
        <begin position="176"/>
        <end position="204"/>
    </location>
</feature>
<dbReference type="GO" id="GO:0015347">
    <property type="term" value="F:sodium-independent organic anion transmembrane transporter activity"/>
    <property type="evidence" value="ECO:0007669"/>
    <property type="project" value="TreeGrafter"/>
</dbReference>
<evidence type="ECO:0000256" key="7">
    <source>
        <dbReference type="ARBA" id="ARBA00023157"/>
    </source>
</evidence>
<keyword evidence="7" id="KW-1015">Disulfide bond</keyword>
<organism evidence="11 12">
    <name type="scientific">Heterocephalus glaber</name>
    <name type="common">Naked mole rat</name>
    <dbReference type="NCBI Taxonomy" id="10181"/>
    <lineage>
        <taxon>Eukaryota</taxon>
        <taxon>Metazoa</taxon>
        <taxon>Chordata</taxon>
        <taxon>Craniata</taxon>
        <taxon>Vertebrata</taxon>
        <taxon>Euteleostomi</taxon>
        <taxon>Mammalia</taxon>
        <taxon>Eutheria</taxon>
        <taxon>Euarchontoglires</taxon>
        <taxon>Glires</taxon>
        <taxon>Rodentia</taxon>
        <taxon>Hystricomorpha</taxon>
        <taxon>Bathyergidae</taxon>
        <taxon>Heterocephalus</taxon>
    </lineage>
</organism>
<dbReference type="STRING" id="10181.G5BA82"/>
<dbReference type="GO" id="GO:0006811">
    <property type="term" value="P:monoatomic ion transport"/>
    <property type="evidence" value="ECO:0007669"/>
    <property type="project" value="UniProtKB-KW"/>
</dbReference>
<keyword evidence="8" id="KW-0813">Transport</keyword>
<dbReference type="InParanoid" id="G5BA82"/>
<keyword evidence="3" id="KW-1003">Cell membrane</keyword>
<evidence type="ECO:0000259" key="9">
    <source>
        <dbReference type="PROSITE" id="PS50850"/>
    </source>
</evidence>
<dbReference type="PROSITE" id="PS51465">
    <property type="entry name" value="KAZAL_2"/>
    <property type="match status" value="1"/>
</dbReference>
<proteinExistence type="inferred from homology"/>
<feature type="transmembrane region" description="Helical" evidence="8">
    <location>
        <begin position="502"/>
        <end position="526"/>
    </location>
</feature>
<feature type="domain" description="Major facilitator superfamily (MFS) profile" evidence="9">
    <location>
        <begin position="1"/>
        <end position="598"/>
    </location>
</feature>
<dbReference type="InterPro" id="IPR002350">
    <property type="entry name" value="Kazal_dom"/>
</dbReference>
<feature type="transmembrane region" description="Helical" evidence="8">
    <location>
        <begin position="33"/>
        <end position="56"/>
    </location>
</feature>
<reference evidence="11 12" key="1">
    <citation type="journal article" date="2011" name="Nature">
        <title>Genome sequencing reveals insights into physiology and longevity of the naked mole rat.</title>
        <authorList>
            <person name="Kim E.B."/>
            <person name="Fang X."/>
            <person name="Fushan A.A."/>
            <person name="Huang Z."/>
            <person name="Lobanov A.V."/>
            <person name="Han L."/>
            <person name="Marino S.M."/>
            <person name="Sun X."/>
            <person name="Turanov A.A."/>
            <person name="Yang P."/>
            <person name="Yim S.H."/>
            <person name="Zhao X."/>
            <person name="Kasaikina M.V."/>
            <person name="Stoletzki N."/>
            <person name="Peng C."/>
            <person name="Polak P."/>
            <person name="Xiong Z."/>
            <person name="Kiezun A."/>
            <person name="Zhu Y."/>
            <person name="Chen Y."/>
            <person name="Kryukov G.V."/>
            <person name="Zhang Q."/>
            <person name="Peshkin L."/>
            <person name="Yang L."/>
            <person name="Bronson R.T."/>
            <person name="Buffenstein R."/>
            <person name="Wang B."/>
            <person name="Han C."/>
            <person name="Li Q."/>
            <person name="Chen L."/>
            <person name="Zhao W."/>
            <person name="Sunyaev S.R."/>
            <person name="Park T.J."/>
            <person name="Zhang G."/>
            <person name="Wang J."/>
            <person name="Gladyshev V.N."/>
        </authorList>
    </citation>
    <scope>NUCLEOTIDE SEQUENCE [LARGE SCALE GENOMIC DNA]</scope>
</reference>
<dbReference type="SUPFAM" id="SSF103473">
    <property type="entry name" value="MFS general substrate transporter"/>
    <property type="match status" value="1"/>
</dbReference>
<evidence type="ECO:0000256" key="1">
    <source>
        <dbReference type="ARBA" id="ARBA00004651"/>
    </source>
</evidence>
<feature type="transmembrane region" description="Helical" evidence="8">
    <location>
        <begin position="343"/>
        <end position="365"/>
    </location>
</feature>
<dbReference type="SUPFAM" id="SSF100895">
    <property type="entry name" value="Kazal-type serine protease inhibitors"/>
    <property type="match status" value="1"/>
</dbReference>
<comment type="caution">
    <text evidence="8">Lacks conserved residue(s) required for the propagation of feature annotation.</text>
</comment>
<dbReference type="Pfam" id="PF07648">
    <property type="entry name" value="Kazal_2"/>
    <property type="match status" value="1"/>
</dbReference>
<comment type="subcellular location">
    <subcellularLocation>
        <location evidence="1 8">Cell membrane</location>
        <topology evidence="1 8">Multi-pass membrane protein</topology>
    </subcellularLocation>
</comment>
<keyword evidence="6 8" id="KW-0472">Membrane</keyword>
<feature type="transmembrane region" description="Helical" evidence="8">
    <location>
        <begin position="68"/>
        <end position="89"/>
    </location>
</feature>
<comment type="similarity">
    <text evidence="2 8">Belongs to the organo anion transporter (TC 2.A.60) family.</text>
</comment>
<feature type="domain" description="Kazal-like" evidence="10">
    <location>
        <begin position="421"/>
        <end position="476"/>
    </location>
</feature>
<dbReference type="InterPro" id="IPR036259">
    <property type="entry name" value="MFS_trans_sf"/>
</dbReference>
<dbReference type="InterPro" id="IPR020846">
    <property type="entry name" value="MFS_dom"/>
</dbReference>